<proteinExistence type="predicted"/>
<comment type="caution">
    <text evidence="1">The sequence shown here is derived from an EMBL/GenBank/DDBJ whole genome shotgun (WGS) entry which is preliminary data.</text>
</comment>
<dbReference type="AlphaFoldDB" id="A0A7W9F2A0"/>
<reference evidence="1 2" key="1">
    <citation type="submission" date="2020-08" db="EMBL/GenBank/DDBJ databases">
        <title>Genomic Encyclopedia of Type Strains, Phase IV (KMG-IV): sequencing the most valuable type-strain genomes for metagenomic binning, comparative biology and taxonomic classification.</title>
        <authorList>
            <person name="Goeker M."/>
        </authorList>
    </citation>
    <scope>NUCLEOTIDE SEQUENCE [LARGE SCALE GENOMIC DNA]</scope>
    <source>
        <strain evidence="1 2">DSM 103336</strain>
    </source>
</reference>
<organism evidence="1 2">
    <name type="scientific">Sphingomonas prati</name>
    <dbReference type="NCBI Taxonomy" id="1843237"/>
    <lineage>
        <taxon>Bacteria</taxon>
        <taxon>Pseudomonadati</taxon>
        <taxon>Pseudomonadota</taxon>
        <taxon>Alphaproteobacteria</taxon>
        <taxon>Sphingomonadales</taxon>
        <taxon>Sphingomonadaceae</taxon>
        <taxon>Sphingomonas</taxon>
    </lineage>
</organism>
<dbReference type="Proteomes" id="UP000546701">
    <property type="component" value="Unassembled WGS sequence"/>
</dbReference>
<dbReference type="OrthoDB" id="7577170at2"/>
<gene>
    <name evidence="1" type="ORF">FHS99_000740</name>
</gene>
<accession>A0A7W9F2A0</accession>
<keyword evidence="2" id="KW-1185">Reference proteome</keyword>
<evidence type="ECO:0008006" key="3">
    <source>
        <dbReference type="Google" id="ProtNLM"/>
    </source>
</evidence>
<protein>
    <recommendedName>
        <fullName evidence="3">DUF3168 domain-containing protein</fullName>
    </recommendedName>
</protein>
<dbReference type="EMBL" id="JACIJR010000002">
    <property type="protein sequence ID" value="MBB5728270.1"/>
    <property type="molecule type" value="Genomic_DNA"/>
</dbReference>
<evidence type="ECO:0000313" key="1">
    <source>
        <dbReference type="EMBL" id="MBB5728270.1"/>
    </source>
</evidence>
<evidence type="ECO:0000313" key="2">
    <source>
        <dbReference type="Proteomes" id="UP000546701"/>
    </source>
</evidence>
<dbReference type="RefSeq" id="WP_157177311.1">
    <property type="nucleotide sequence ID" value="NZ_BMJP01000001.1"/>
</dbReference>
<name>A0A7W9F2A0_9SPHN</name>
<sequence length="134" mass="14200">MSGVLIAGELLTGFEPLTTLVPVDQIKAWVLPQGTPLPSLVATRISRTKVQFLAAESVWLITERVQLTARAGSGLARDAILRAAERACADRTGTIAGFDQVAVLFAGAGPDFMNDAADIFMGSIDLRISFNEPA</sequence>